<dbReference type="AlphaFoldDB" id="A0A7Z7FCA5"/>
<proteinExistence type="predicted"/>
<dbReference type="Proteomes" id="UP000199259">
    <property type="component" value="Unassembled WGS sequence"/>
</dbReference>
<evidence type="ECO:0000313" key="3">
    <source>
        <dbReference type="Proteomes" id="UP000199259"/>
    </source>
</evidence>
<dbReference type="GO" id="GO:0016740">
    <property type="term" value="F:transferase activity"/>
    <property type="evidence" value="ECO:0007669"/>
    <property type="project" value="UniProtKB-KW"/>
</dbReference>
<accession>A0A7Z7FCA5</accession>
<dbReference type="OrthoDB" id="46222at2157"/>
<dbReference type="InterPro" id="IPR029044">
    <property type="entry name" value="Nucleotide-diphossugar_trans"/>
</dbReference>
<dbReference type="InterPro" id="IPR050834">
    <property type="entry name" value="Glycosyltransf_2"/>
</dbReference>
<dbReference type="EMBL" id="FNCA01000002">
    <property type="protein sequence ID" value="SDF58242.1"/>
    <property type="molecule type" value="Genomic_DNA"/>
</dbReference>
<dbReference type="InterPro" id="IPR001173">
    <property type="entry name" value="Glyco_trans_2-like"/>
</dbReference>
<dbReference type="RefSeq" id="WP_091709109.1">
    <property type="nucleotide sequence ID" value="NZ_FNCA01000002.1"/>
</dbReference>
<comment type="caution">
    <text evidence="2">The sequence shown here is derived from an EMBL/GenBank/DDBJ whole genome shotgun (WGS) entry which is preliminary data.</text>
</comment>
<keyword evidence="3" id="KW-1185">Reference proteome</keyword>
<protein>
    <submittedName>
        <fullName evidence="2">Glycosyltransferase, GT2 family</fullName>
    </submittedName>
</protein>
<sequence length="310" mass="35802">MAHFKHKISLIVPTRNRQELLNKMLNSVEKQTVMPDQVIIVDGSDEPIENDIQHFLSKGIDYIRVYPPSLTKQRNAGFKVVNEGITLVGYLDDDIELEMNAVEKLLSFWETCADDIGGTSFNITNNPVRKSLTKPLLRFFMIESNVPGKVLRSGFNTGVYPLEQNTYSEWLCGGATVWKKDILDKYEFDEWYKGWAYYEDVEFSHRVARNYKLVVLSDARLEHNPPPYNIKRNYILGKMAVINRYHFVKKNTDLSVSLYYWSLIGEITINIMQSIWERNLGGFRLAFGNISGLIDIVTGKLVQVDVNFRK</sequence>
<dbReference type="Pfam" id="PF00535">
    <property type="entry name" value="Glycos_transf_2"/>
    <property type="match status" value="1"/>
</dbReference>
<feature type="domain" description="Glycosyltransferase 2-like" evidence="1">
    <location>
        <begin position="9"/>
        <end position="135"/>
    </location>
</feature>
<evidence type="ECO:0000313" key="2">
    <source>
        <dbReference type="EMBL" id="SDF58242.1"/>
    </source>
</evidence>
<evidence type="ECO:0000259" key="1">
    <source>
        <dbReference type="Pfam" id="PF00535"/>
    </source>
</evidence>
<organism evidence="2 3">
    <name type="scientific">Methanolobus vulcani</name>
    <dbReference type="NCBI Taxonomy" id="38026"/>
    <lineage>
        <taxon>Archaea</taxon>
        <taxon>Methanobacteriati</taxon>
        <taxon>Methanobacteriota</taxon>
        <taxon>Stenosarchaea group</taxon>
        <taxon>Methanomicrobia</taxon>
        <taxon>Methanosarcinales</taxon>
        <taxon>Methanosarcinaceae</taxon>
        <taxon>Methanolobus</taxon>
    </lineage>
</organism>
<name>A0A7Z7FCA5_9EURY</name>
<dbReference type="CDD" id="cd00761">
    <property type="entry name" value="Glyco_tranf_GTA_type"/>
    <property type="match status" value="1"/>
</dbReference>
<keyword evidence="2" id="KW-0808">Transferase</keyword>
<gene>
    <name evidence="2" type="ORF">SAMN04488589_0949</name>
</gene>
<dbReference type="Gene3D" id="3.90.550.10">
    <property type="entry name" value="Spore Coat Polysaccharide Biosynthesis Protein SpsA, Chain A"/>
    <property type="match status" value="1"/>
</dbReference>
<dbReference type="SUPFAM" id="SSF53448">
    <property type="entry name" value="Nucleotide-diphospho-sugar transferases"/>
    <property type="match status" value="1"/>
</dbReference>
<dbReference type="PANTHER" id="PTHR43685:SF2">
    <property type="entry name" value="GLYCOSYLTRANSFERASE 2-LIKE DOMAIN-CONTAINING PROTEIN"/>
    <property type="match status" value="1"/>
</dbReference>
<reference evidence="2 3" key="1">
    <citation type="submission" date="2016-10" db="EMBL/GenBank/DDBJ databases">
        <authorList>
            <person name="Varghese N."/>
            <person name="Submissions S."/>
        </authorList>
    </citation>
    <scope>NUCLEOTIDE SEQUENCE [LARGE SCALE GENOMIC DNA]</scope>
    <source>
        <strain evidence="2 3">PL 12/M</strain>
    </source>
</reference>
<dbReference type="PANTHER" id="PTHR43685">
    <property type="entry name" value="GLYCOSYLTRANSFERASE"/>
    <property type="match status" value="1"/>
</dbReference>